<dbReference type="GO" id="GO:0048039">
    <property type="term" value="F:ubiquinone binding"/>
    <property type="evidence" value="ECO:0007669"/>
    <property type="project" value="TreeGrafter"/>
</dbReference>
<sequence length="500" mass="53205">MLTLSILIPLLASLGLFGWSNVTKEKARLVALGASTLSFLCLIIVWIGFDTGSEAPAFQSVAEVGWIDALGVAWRVGVDGMSLAVSLMSGLLFLCSIAWPAETKGRARQYYGWFLFLQGVSLGLFLSLDLLVFYVFFDLTLVGMYFLIGRWGHDQAEYAALKFFVYTLAGSLAILLAILGLVLANGTLTFDIRELIAVQPLGGTDLRSSLILFGFLVGFAIKTPLVPFHTWLPLAHVEAPGPASAVLAGVLLKMGTYGMVRIPFQMMRETFAAYAFPLAIVALVAILWGSLVALAQTNLKRRIAYTSVNHMGYTVLGIAAAGAMIGSESVRTLALSGAVTEMVAHGLITGALFLIAGSFYTRAGTYDLSRFGGLARLTPLLMVAYFLAAFASFGLPGLAGFVAEFQIFAGSFGVYPIVAAIGLLGLVITAALFLMMGQTIFFGETKPEIAAIKDLKPAEIWPLAVLLVLVVLIGIAPGWLLDLIQTGSAFAPFKTGGGPQ</sequence>
<accession>Q0FXW0</accession>
<feature type="transmembrane region" description="Helical" evidence="7">
    <location>
        <begin position="163"/>
        <end position="184"/>
    </location>
</feature>
<feature type="transmembrane region" description="Helical" evidence="7">
    <location>
        <begin position="414"/>
        <end position="440"/>
    </location>
</feature>
<feature type="transmembrane region" description="Helical" evidence="7">
    <location>
        <begin position="80"/>
        <end position="101"/>
    </location>
</feature>
<protein>
    <submittedName>
        <fullName evidence="9">NADH dehydrogenase subunit 4</fullName>
    </submittedName>
</protein>
<gene>
    <name evidence="9" type="ORF">FP2506_00125</name>
</gene>
<evidence type="ECO:0000313" key="10">
    <source>
        <dbReference type="Proteomes" id="UP000004310"/>
    </source>
</evidence>
<dbReference type="PRINTS" id="PR01437">
    <property type="entry name" value="NUOXDRDTASE4"/>
</dbReference>
<keyword evidence="5 7" id="KW-0472">Membrane</keyword>
<dbReference type="RefSeq" id="WP_007068912.1">
    <property type="nucleotide sequence ID" value="NZ_DS022273.1"/>
</dbReference>
<evidence type="ECO:0000256" key="4">
    <source>
        <dbReference type="ARBA" id="ARBA00022989"/>
    </source>
</evidence>
<dbReference type="eggNOG" id="COG1008">
    <property type="taxonomic scope" value="Bacteria"/>
</dbReference>
<evidence type="ECO:0000256" key="1">
    <source>
        <dbReference type="ARBA" id="ARBA00004127"/>
    </source>
</evidence>
<dbReference type="InterPro" id="IPR010227">
    <property type="entry name" value="NADH_Q_OxRdtase_chainM/4"/>
</dbReference>
<dbReference type="PANTHER" id="PTHR43507">
    <property type="entry name" value="NADH-UBIQUINONE OXIDOREDUCTASE CHAIN 4"/>
    <property type="match status" value="1"/>
</dbReference>
<feature type="transmembrane region" description="Helical" evidence="7">
    <location>
        <begin position="460"/>
        <end position="481"/>
    </location>
</feature>
<feature type="domain" description="NADH:quinone oxidoreductase/Mrp antiporter transmembrane" evidence="8">
    <location>
        <begin position="127"/>
        <end position="428"/>
    </location>
</feature>
<dbReference type="InterPro" id="IPR003918">
    <property type="entry name" value="NADH_UbQ_OxRdtase"/>
</dbReference>
<feature type="transmembrane region" description="Helical" evidence="7">
    <location>
        <begin position="311"/>
        <end position="330"/>
    </location>
</feature>
<keyword evidence="4 7" id="KW-1133">Transmembrane helix</keyword>
<feature type="transmembrane region" description="Helical" evidence="7">
    <location>
        <begin position="380"/>
        <end position="402"/>
    </location>
</feature>
<feature type="transmembrane region" description="Helical" evidence="7">
    <location>
        <begin position="342"/>
        <end position="360"/>
    </location>
</feature>
<evidence type="ECO:0000256" key="5">
    <source>
        <dbReference type="ARBA" id="ARBA00023136"/>
    </source>
</evidence>
<dbReference type="GO" id="GO:0012505">
    <property type="term" value="C:endomembrane system"/>
    <property type="evidence" value="ECO:0007669"/>
    <property type="project" value="UniProtKB-SubCell"/>
</dbReference>
<dbReference type="GO" id="GO:0015990">
    <property type="term" value="P:electron transport coupled proton transport"/>
    <property type="evidence" value="ECO:0007669"/>
    <property type="project" value="TreeGrafter"/>
</dbReference>
<proteinExistence type="inferred from homology"/>
<dbReference type="GO" id="GO:0003954">
    <property type="term" value="F:NADH dehydrogenase activity"/>
    <property type="evidence" value="ECO:0007669"/>
    <property type="project" value="TreeGrafter"/>
</dbReference>
<evidence type="ECO:0000259" key="8">
    <source>
        <dbReference type="Pfam" id="PF00361"/>
    </source>
</evidence>
<name>Q0FXW0_9HYPH</name>
<dbReference type="Pfam" id="PF00361">
    <property type="entry name" value="Proton_antipo_M"/>
    <property type="match status" value="1"/>
</dbReference>
<evidence type="ECO:0000256" key="3">
    <source>
        <dbReference type="ARBA" id="ARBA00022692"/>
    </source>
</evidence>
<dbReference type="HOGENOM" id="CLU_007100_4_4_5"/>
<dbReference type="NCBIfam" id="TIGR01972">
    <property type="entry name" value="NDH_I_M"/>
    <property type="match status" value="1"/>
</dbReference>
<dbReference type="PANTHER" id="PTHR43507:SF1">
    <property type="entry name" value="NADH-UBIQUINONE OXIDOREDUCTASE CHAIN 4"/>
    <property type="match status" value="1"/>
</dbReference>
<feature type="transmembrane region" description="Helical" evidence="7">
    <location>
        <begin position="113"/>
        <end position="137"/>
    </location>
</feature>
<feature type="transmembrane region" description="Helical" evidence="7">
    <location>
        <begin position="6"/>
        <end position="22"/>
    </location>
</feature>
<feature type="transmembrane region" description="Helical" evidence="7">
    <location>
        <begin position="272"/>
        <end position="291"/>
    </location>
</feature>
<dbReference type="InterPro" id="IPR001750">
    <property type="entry name" value="ND/Mrp_TM"/>
</dbReference>
<organism evidence="9 10">
    <name type="scientific">Fulvimarina pelagi HTCC2506</name>
    <dbReference type="NCBI Taxonomy" id="314231"/>
    <lineage>
        <taxon>Bacteria</taxon>
        <taxon>Pseudomonadati</taxon>
        <taxon>Pseudomonadota</taxon>
        <taxon>Alphaproteobacteria</taxon>
        <taxon>Hyphomicrobiales</taxon>
        <taxon>Aurantimonadaceae</taxon>
        <taxon>Fulvimarina</taxon>
    </lineage>
</organism>
<dbReference type="STRING" id="217511.GCA_001463845_03315"/>
<evidence type="ECO:0000256" key="7">
    <source>
        <dbReference type="SAM" id="Phobius"/>
    </source>
</evidence>
<comment type="similarity">
    <text evidence="2">Belongs to the complex I subunit 4 family.</text>
</comment>
<dbReference type="EMBL" id="AATP01000012">
    <property type="protein sequence ID" value="EAU39773.1"/>
    <property type="molecule type" value="Genomic_DNA"/>
</dbReference>
<feature type="transmembrane region" description="Helical" evidence="7">
    <location>
        <begin position="204"/>
        <end position="221"/>
    </location>
</feature>
<evidence type="ECO:0000313" key="9">
    <source>
        <dbReference type="EMBL" id="EAU39773.1"/>
    </source>
</evidence>
<dbReference type="GO" id="GO:0008137">
    <property type="term" value="F:NADH dehydrogenase (ubiquinone) activity"/>
    <property type="evidence" value="ECO:0007669"/>
    <property type="project" value="InterPro"/>
</dbReference>
<evidence type="ECO:0000256" key="2">
    <source>
        <dbReference type="ARBA" id="ARBA00009025"/>
    </source>
</evidence>
<comment type="caution">
    <text evidence="9">The sequence shown here is derived from an EMBL/GenBank/DDBJ whole genome shotgun (WGS) entry which is preliminary data.</text>
</comment>
<dbReference type="GO" id="GO:0042773">
    <property type="term" value="P:ATP synthesis coupled electron transport"/>
    <property type="evidence" value="ECO:0007669"/>
    <property type="project" value="InterPro"/>
</dbReference>
<comment type="subcellular location">
    <subcellularLocation>
        <location evidence="1">Endomembrane system</location>
        <topology evidence="1">Multi-pass membrane protein</topology>
    </subcellularLocation>
    <subcellularLocation>
        <location evidence="6">Membrane</location>
        <topology evidence="6">Multi-pass membrane protein</topology>
    </subcellularLocation>
</comment>
<keyword evidence="3 6" id="KW-0812">Transmembrane</keyword>
<dbReference type="Proteomes" id="UP000004310">
    <property type="component" value="Unassembled WGS sequence"/>
</dbReference>
<keyword evidence="10" id="KW-1185">Reference proteome</keyword>
<dbReference type="AlphaFoldDB" id="Q0FXW0"/>
<reference evidence="9 10" key="1">
    <citation type="journal article" date="2010" name="J. Bacteriol.">
        <title>Genome sequence of Fulvimarina pelagi HTCC2506T, a Mn(II)-oxidizing alphaproteobacterium possessing an aerobic anoxygenic photosynthetic gene cluster and Xanthorhodopsin.</title>
        <authorList>
            <person name="Kang I."/>
            <person name="Oh H.M."/>
            <person name="Lim S.I."/>
            <person name="Ferriera S."/>
            <person name="Giovannoni S.J."/>
            <person name="Cho J.C."/>
        </authorList>
    </citation>
    <scope>NUCLEOTIDE SEQUENCE [LARGE SCALE GENOMIC DNA]</scope>
    <source>
        <strain evidence="9 10">HTCC2506</strain>
    </source>
</reference>
<evidence type="ECO:0000256" key="6">
    <source>
        <dbReference type="RuleBase" id="RU000320"/>
    </source>
</evidence>
<feature type="transmembrane region" description="Helical" evidence="7">
    <location>
        <begin position="29"/>
        <end position="49"/>
    </location>
</feature>
<dbReference type="GO" id="GO:0016020">
    <property type="term" value="C:membrane"/>
    <property type="evidence" value="ECO:0007669"/>
    <property type="project" value="UniProtKB-SubCell"/>
</dbReference>